<dbReference type="EMBL" id="AVOT02040722">
    <property type="protein sequence ID" value="MBW0535958.1"/>
    <property type="molecule type" value="Genomic_DNA"/>
</dbReference>
<gene>
    <name evidence="2" type="ORF">O181_075673</name>
</gene>
<accession>A0A9Q3IC38</accession>
<dbReference type="AlphaFoldDB" id="A0A9Q3IC38"/>
<reference evidence="2" key="1">
    <citation type="submission" date="2021-03" db="EMBL/GenBank/DDBJ databases">
        <title>Draft genome sequence of rust myrtle Austropuccinia psidii MF-1, a brazilian biotype.</title>
        <authorList>
            <person name="Quecine M.C."/>
            <person name="Pachon D.M.R."/>
            <person name="Bonatelli M.L."/>
            <person name="Correr F.H."/>
            <person name="Franceschini L.M."/>
            <person name="Leite T.F."/>
            <person name="Margarido G.R.A."/>
            <person name="Almeida C.A."/>
            <person name="Ferrarezi J.A."/>
            <person name="Labate C.A."/>
        </authorList>
    </citation>
    <scope>NUCLEOTIDE SEQUENCE</scope>
    <source>
        <strain evidence="2">MF-1</strain>
    </source>
</reference>
<dbReference type="Proteomes" id="UP000765509">
    <property type="component" value="Unassembled WGS sequence"/>
</dbReference>
<sequence>MAYHNGAIYLPIQQEPQTRDLEGYGSGSEYPPTPQRLIPMENGQQEVQPRFTLGRTWGSLLGNMFQIDTFQRPYDNHKRLKSQQQLHTPVVRSIQDKGE</sequence>
<name>A0A9Q3IC38_9BASI</name>
<feature type="region of interest" description="Disordered" evidence="1">
    <location>
        <begin position="79"/>
        <end position="99"/>
    </location>
</feature>
<evidence type="ECO:0000256" key="1">
    <source>
        <dbReference type="SAM" id="MobiDB-lite"/>
    </source>
</evidence>
<evidence type="ECO:0000313" key="2">
    <source>
        <dbReference type="EMBL" id="MBW0535958.1"/>
    </source>
</evidence>
<protein>
    <submittedName>
        <fullName evidence="2">Uncharacterized protein</fullName>
    </submittedName>
</protein>
<feature type="region of interest" description="Disordered" evidence="1">
    <location>
        <begin position="14"/>
        <end position="38"/>
    </location>
</feature>
<evidence type="ECO:0000313" key="3">
    <source>
        <dbReference type="Proteomes" id="UP000765509"/>
    </source>
</evidence>
<proteinExistence type="predicted"/>
<comment type="caution">
    <text evidence="2">The sequence shown here is derived from an EMBL/GenBank/DDBJ whole genome shotgun (WGS) entry which is preliminary data.</text>
</comment>
<organism evidence="2 3">
    <name type="scientific">Austropuccinia psidii MF-1</name>
    <dbReference type="NCBI Taxonomy" id="1389203"/>
    <lineage>
        <taxon>Eukaryota</taxon>
        <taxon>Fungi</taxon>
        <taxon>Dikarya</taxon>
        <taxon>Basidiomycota</taxon>
        <taxon>Pucciniomycotina</taxon>
        <taxon>Pucciniomycetes</taxon>
        <taxon>Pucciniales</taxon>
        <taxon>Sphaerophragmiaceae</taxon>
        <taxon>Austropuccinia</taxon>
    </lineage>
</organism>
<keyword evidence="3" id="KW-1185">Reference proteome</keyword>